<feature type="compositionally biased region" description="Basic and acidic residues" evidence="1">
    <location>
        <begin position="103"/>
        <end position="132"/>
    </location>
</feature>
<dbReference type="PANTHER" id="PTHR43908">
    <property type="entry name" value="AT29763P-RELATED"/>
    <property type="match status" value="1"/>
</dbReference>
<evidence type="ECO:0000313" key="4">
    <source>
        <dbReference type="Proteomes" id="UP000800097"/>
    </source>
</evidence>
<dbReference type="CDD" id="cd06257">
    <property type="entry name" value="DnaJ"/>
    <property type="match status" value="1"/>
</dbReference>
<feature type="compositionally biased region" description="Acidic residues" evidence="1">
    <location>
        <begin position="158"/>
        <end position="199"/>
    </location>
</feature>
<dbReference type="InterPro" id="IPR001623">
    <property type="entry name" value="DnaJ_domain"/>
</dbReference>
<feature type="region of interest" description="Disordered" evidence="1">
    <location>
        <begin position="103"/>
        <end position="206"/>
    </location>
</feature>
<dbReference type="AlphaFoldDB" id="A0A6A6J6P9"/>
<feature type="domain" description="J" evidence="2">
    <location>
        <begin position="14"/>
        <end position="80"/>
    </location>
</feature>
<dbReference type="GO" id="GO:0005789">
    <property type="term" value="C:endoplasmic reticulum membrane"/>
    <property type="evidence" value="ECO:0007669"/>
    <property type="project" value="TreeGrafter"/>
</dbReference>
<dbReference type="Proteomes" id="UP000800097">
    <property type="component" value="Unassembled WGS sequence"/>
</dbReference>
<dbReference type="PRINTS" id="PR00625">
    <property type="entry name" value="JDOMAIN"/>
</dbReference>
<evidence type="ECO:0000256" key="1">
    <source>
        <dbReference type="SAM" id="MobiDB-lite"/>
    </source>
</evidence>
<dbReference type="SUPFAM" id="SSF46565">
    <property type="entry name" value="Chaperone J-domain"/>
    <property type="match status" value="1"/>
</dbReference>
<proteinExistence type="predicted"/>
<dbReference type="Pfam" id="PF00226">
    <property type="entry name" value="DnaJ"/>
    <property type="match status" value="1"/>
</dbReference>
<keyword evidence="4" id="KW-1185">Reference proteome</keyword>
<dbReference type="Gene3D" id="1.10.287.110">
    <property type="entry name" value="DnaJ domain"/>
    <property type="match status" value="1"/>
</dbReference>
<dbReference type="EMBL" id="ML986531">
    <property type="protein sequence ID" value="KAF2271887.1"/>
    <property type="molecule type" value="Genomic_DNA"/>
</dbReference>
<dbReference type="GO" id="GO:0030544">
    <property type="term" value="F:Hsp70 protein binding"/>
    <property type="evidence" value="ECO:0007669"/>
    <property type="project" value="TreeGrafter"/>
</dbReference>
<protein>
    <submittedName>
        <fullName evidence="3">DnaJ-domain-containing protein</fullName>
    </submittedName>
</protein>
<dbReference type="SMART" id="SM00271">
    <property type="entry name" value="DnaJ"/>
    <property type="match status" value="1"/>
</dbReference>
<name>A0A6A6J6P9_WESOR</name>
<dbReference type="RefSeq" id="XP_033649426.1">
    <property type="nucleotide sequence ID" value="XM_033802153.1"/>
</dbReference>
<dbReference type="InterPro" id="IPR051100">
    <property type="entry name" value="DnaJ_subfamily_B/C"/>
</dbReference>
<dbReference type="GeneID" id="54555328"/>
<dbReference type="OrthoDB" id="10250354at2759"/>
<accession>A0A6A6J6P9</accession>
<dbReference type="PANTHER" id="PTHR43908:SF3">
    <property type="entry name" value="AT29763P-RELATED"/>
    <property type="match status" value="1"/>
</dbReference>
<dbReference type="PROSITE" id="PS50076">
    <property type="entry name" value="DNAJ_2"/>
    <property type="match status" value="1"/>
</dbReference>
<reference evidence="3" key="1">
    <citation type="journal article" date="2020" name="Stud. Mycol.">
        <title>101 Dothideomycetes genomes: a test case for predicting lifestyles and emergence of pathogens.</title>
        <authorList>
            <person name="Haridas S."/>
            <person name="Albert R."/>
            <person name="Binder M."/>
            <person name="Bloem J."/>
            <person name="Labutti K."/>
            <person name="Salamov A."/>
            <person name="Andreopoulos B."/>
            <person name="Baker S."/>
            <person name="Barry K."/>
            <person name="Bills G."/>
            <person name="Bluhm B."/>
            <person name="Cannon C."/>
            <person name="Castanera R."/>
            <person name="Culley D."/>
            <person name="Daum C."/>
            <person name="Ezra D."/>
            <person name="Gonzalez J."/>
            <person name="Henrissat B."/>
            <person name="Kuo A."/>
            <person name="Liang C."/>
            <person name="Lipzen A."/>
            <person name="Lutzoni F."/>
            <person name="Magnuson J."/>
            <person name="Mondo S."/>
            <person name="Nolan M."/>
            <person name="Ohm R."/>
            <person name="Pangilinan J."/>
            <person name="Park H.-J."/>
            <person name="Ramirez L."/>
            <person name="Alfaro M."/>
            <person name="Sun H."/>
            <person name="Tritt A."/>
            <person name="Yoshinaga Y."/>
            <person name="Zwiers L.-H."/>
            <person name="Turgeon B."/>
            <person name="Goodwin S."/>
            <person name="Spatafora J."/>
            <person name="Crous P."/>
            <person name="Grigoriev I."/>
        </authorList>
    </citation>
    <scope>NUCLEOTIDE SEQUENCE</scope>
    <source>
        <strain evidence="3">CBS 379.55</strain>
    </source>
</reference>
<dbReference type="GO" id="GO:0071218">
    <property type="term" value="P:cellular response to misfolded protein"/>
    <property type="evidence" value="ECO:0007669"/>
    <property type="project" value="TreeGrafter"/>
</dbReference>
<evidence type="ECO:0000259" key="2">
    <source>
        <dbReference type="PROSITE" id="PS50076"/>
    </source>
</evidence>
<evidence type="ECO:0000313" key="3">
    <source>
        <dbReference type="EMBL" id="KAF2271887.1"/>
    </source>
</evidence>
<organism evidence="3 4">
    <name type="scientific">Westerdykella ornata</name>
    <dbReference type="NCBI Taxonomy" id="318751"/>
    <lineage>
        <taxon>Eukaryota</taxon>
        <taxon>Fungi</taxon>
        <taxon>Dikarya</taxon>
        <taxon>Ascomycota</taxon>
        <taxon>Pezizomycotina</taxon>
        <taxon>Dothideomycetes</taxon>
        <taxon>Pleosporomycetidae</taxon>
        <taxon>Pleosporales</taxon>
        <taxon>Sporormiaceae</taxon>
        <taxon>Westerdykella</taxon>
    </lineage>
</organism>
<feature type="compositionally biased region" description="Gly residues" evidence="1">
    <location>
        <begin position="141"/>
        <end position="150"/>
    </location>
</feature>
<dbReference type="InterPro" id="IPR036869">
    <property type="entry name" value="J_dom_sf"/>
</dbReference>
<gene>
    <name evidence="3" type="ORF">EI97DRAFT_485879</name>
</gene>
<sequence length="252" mass="28930">MSPTAPPTEPTTRDYYADLGIPFTASTAAIRRAYHRRAQETHPDKIAPGQTIDAVEFRQVQTAYSVLSSPIQRLFYDNEYAYVAQQWAEYRASVLLWQQDEERRRREVEMEREKASAIATRTKEEAEGRERLGAVFAAGDNGVGELGEGFGQEKNGERDEEDEKEGEVENGEEKEGEEEEEEEEEEEDKEEEEEEEGDTSDWNQGAWVNWEIRQHVKNASVLGYFPTEAELRQVSKEEGTYLSYTAALDTRR</sequence>